<comment type="subcellular location">
    <subcellularLocation>
        <location evidence="1">Membrane</location>
        <topology evidence="1">Multi-pass membrane protein</topology>
    </subcellularLocation>
</comment>
<evidence type="ECO:0000256" key="3">
    <source>
        <dbReference type="ARBA" id="ARBA00022692"/>
    </source>
</evidence>
<feature type="transmembrane region" description="Helical" evidence="7">
    <location>
        <begin position="138"/>
        <end position="162"/>
    </location>
</feature>
<keyword evidence="5 7" id="KW-1133">Transmembrane helix</keyword>
<dbReference type="Pfam" id="PF01694">
    <property type="entry name" value="Rhomboid"/>
    <property type="match status" value="1"/>
</dbReference>
<comment type="caution">
    <text evidence="9">The sequence shown here is derived from an EMBL/GenBank/DDBJ whole genome shotgun (WGS) entry which is preliminary data.</text>
</comment>
<name>A0A8J7Q9F7_9BACT</name>
<evidence type="ECO:0000256" key="6">
    <source>
        <dbReference type="ARBA" id="ARBA00023136"/>
    </source>
</evidence>
<dbReference type="PANTHER" id="PTHR43731">
    <property type="entry name" value="RHOMBOID PROTEASE"/>
    <property type="match status" value="1"/>
</dbReference>
<dbReference type="Gene3D" id="1.20.1540.10">
    <property type="entry name" value="Rhomboid-like"/>
    <property type="match status" value="1"/>
</dbReference>
<proteinExistence type="inferred from homology"/>
<comment type="similarity">
    <text evidence="2">Belongs to the peptidase S54 family.</text>
</comment>
<feature type="transmembrane region" description="Helical" evidence="7">
    <location>
        <begin position="174"/>
        <end position="195"/>
    </location>
</feature>
<evidence type="ECO:0000256" key="5">
    <source>
        <dbReference type="ARBA" id="ARBA00022989"/>
    </source>
</evidence>
<evidence type="ECO:0000256" key="2">
    <source>
        <dbReference type="ARBA" id="ARBA00009045"/>
    </source>
</evidence>
<keyword evidence="10" id="KW-1185">Reference proteome</keyword>
<feature type="transmembrane region" description="Helical" evidence="7">
    <location>
        <begin position="201"/>
        <end position="220"/>
    </location>
</feature>
<dbReference type="SUPFAM" id="SSF144091">
    <property type="entry name" value="Rhomboid-like"/>
    <property type="match status" value="1"/>
</dbReference>
<organism evidence="9 10">
    <name type="scientific">Acanthopleuribacter pedis</name>
    <dbReference type="NCBI Taxonomy" id="442870"/>
    <lineage>
        <taxon>Bacteria</taxon>
        <taxon>Pseudomonadati</taxon>
        <taxon>Acidobacteriota</taxon>
        <taxon>Holophagae</taxon>
        <taxon>Acanthopleuribacterales</taxon>
        <taxon>Acanthopleuribacteraceae</taxon>
        <taxon>Acanthopleuribacter</taxon>
    </lineage>
</organism>
<evidence type="ECO:0000259" key="8">
    <source>
        <dbReference type="Pfam" id="PF01694"/>
    </source>
</evidence>
<feature type="domain" description="Peptidase S54 rhomboid" evidence="8">
    <location>
        <begin position="133"/>
        <end position="273"/>
    </location>
</feature>
<protein>
    <submittedName>
        <fullName evidence="9">Rhomboid family intramembrane serine protease</fullName>
    </submittedName>
</protein>
<feature type="transmembrane region" description="Helical" evidence="7">
    <location>
        <begin position="77"/>
        <end position="97"/>
    </location>
</feature>
<accession>A0A8J7Q9F7</accession>
<keyword evidence="9" id="KW-0645">Protease</keyword>
<reference evidence="9" key="1">
    <citation type="submission" date="2021-03" db="EMBL/GenBank/DDBJ databases">
        <authorList>
            <person name="Wang G."/>
        </authorList>
    </citation>
    <scope>NUCLEOTIDE SEQUENCE</scope>
    <source>
        <strain evidence="9">KCTC 12899</strain>
    </source>
</reference>
<evidence type="ECO:0000256" key="1">
    <source>
        <dbReference type="ARBA" id="ARBA00004141"/>
    </source>
</evidence>
<feature type="transmembrane region" description="Helical" evidence="7">
    <location>
        <begin position="289"/>
        <end position="312"/>
    </location>
</feature>
<dbReference type="EMBL" id="JAFREP010000014">
    <property type="protein sequence ID" value="MBO1319869.1"/>
    <property type="molecule type" value="Genomic_DNA"/>
</dbReference>
<evidence type="ECO:0000313" key="9">
    <source>
        <dbReference type="EMBL" id="MBO1319869.1"/>
    </source>
</evidence>
<feature type="transmembrane region" description="Helical" evidence="7">
    <location>
        <begin position="232"/>
        <end position="251"/>
    </location>
</feature>
<dbReference type="InterPro" id="IPR050925">
    <property type="entry name" value="Rhomboid_protease_S54"/>
</dbReference>
<keyword evidence="6 7" id="KW-0472">Membrane</keyword>
<dbReference type="InterPro" id="IPR022764">
    <property type="entry name" value="Peptidase_S54_rhomboid_dom"/>
</dbReference>
<dbReference type="PANTHER" id="PTHR43731:SF14">
    <property type="entry name" value="PRESENILIN-ASSOCIATED RHOMBOID-LIKE PROTEIN, MITOCHONDRIAL"/>
    <property type="match status" value="1"/>
</dbReference>
<dbReference type="AlphaFoldDB" id="A0A8J7Q9F7"/>
<feature type="transmembrane region" description="Helical" evidence="7">
    <location>
        <begin position="257"/>
        <end position="277"/>
    </location>
</feature>
<keyword evidence="3 7" id="KW-0812">Transmembrane</keyword>
<dbReference type="GO" id="GO:0006508">
    <property type="term" value="P:proteolysis"/>
    <property type="evidence" value="ECO:0007669"/>
    <property type="project" value="UniProtKB-KW"/>
</dbReference>
<dbReference type="RefSeq" id="WP_207859797.1">
    <property type="nucleotide sequence ID" value="NZ_JAFREP010000014.1"/>
</dbReference>
<gene>
    <name evidence="9" type="ORF">J3U88_15440</name>
</gene>
<dbReference type="Proteomes" id="UP000664417">
    <property type="component" value="Unassembled WGS sequence"/>
</dbReference>
<dbReference type="GO" id="GO:0016020">
    <property type="term" value="C:membrane"/>
    <property type="evidence" value="ECO:0007669"/>
    <property type="project" value="UniProtKB-SubCell"/>
</dbReference>
<dbReference type="GO" id="GO:0004252">
    <property type="term" value="F:serine-type endopeptidase activity"/>
    <property type="evidence" value="ECO:0007669"/>
    <property type="project" value="InterPro"/>
</dbReference>
<evidence type="ECO:0000256" key="4">
    <source>
        <dbReference type="ARBA" id="ARBA00022801"/>
    </source>
</evidence>
<evidence type="ECO:0000313" key="10">
    <source>
        <dbReference type="Proteomes" id="UP000664417"/>
    </source>
</evidence>
<sequence length="313" mass="35395">MNEFERMIRQWKNQARNWFQAQFKKEERHERPKIRMCPSCGNFVGVNQASCNYCNTVFDTPAPERRNESEANNGEEYGSVLMVFGFCALAYILSVLLSSRFTESATLGSWWSPVGQALSMMGANTTDDTLLRREYWRLATYMFLHGDGLHIVMNMMALAQLGPLSHTNFQTRRFWLICLITGIAGGVLSAGSYLVTHQFSLSVGFSGALFGLLGANWVYLKRHGYREFADRLKAFMIWGNVICIALTMFNILRIDNFAHIGGMLAGIVLGYLFTAPVQPNSVHWVERVVLGSLIALTLFGFFQVGLDFWGAFR</sequence>
<keyword evidence="4" id="KW-0378">Hydrolase</keyword>
<dbReference type="InterPro" id="IPR035952">
    <property type="entry name" value="Rhomboid-like_sf"/>
</dbReference>
<evidence type="ECO:0000256" key="7">
    <source>
        <dbReference type="SAM" id="Phobius"/>
    </source>
</evidence>